<dbReference type="CDD" id="cd00303">
    <property type="entry name" value="retropepsin_like"/>
    <property type="match status" value="1"/>
</dbReference>
<keyword evidence="9" id="KW-0460">Magnesium</keyword>
<dbReference type="SUPFAM" id="SSF56672">
    <property type="entry name" value="DNA/RNA polymerases"/>
    <property type="match status" value="2"/>
</dbReference>
<feature type="domain" description="Integrase catalytic" evidence="18">
    <location>
        <begin position="1918"/>
        <end position="2082"/>
    </location>
</feature>
<feature type="compositionally biased region" description="Acidic residues" evidence="16">
    <location>
        <begin position="458"/>
        <end position="476"/>
    </location>
</feature>
<dbReference type="Pfam" id="PF08284">
    <property type="entry name" value="RVP_2"/>
    <property type="match status" value="1"/>
</dbReference>
<dbReference type="GO" id="GO:0006508">
    <property type="term" value="P:proteolysis"/>
    <property type="evidence" value="ECO:0007669"/>
    <property type="project" value="UniProtKB-KW"/>
</dbReference>
<dbReference type="Gene3D" id="3.30.420.10">
    <property type="entry name" value="Ribonuclease H-like superfamily/Ribonuclease H"/>
    <property type="match status" value="1"/>
</dbReference>
<dbReference type="Gene3D" id="3.30.70.270">
    <property type="match status" value="1"/>
</dbReference>
<keyword evidence="10" id="KW-0229">DNA integration</keyword>
<dbReference type="Gene3D" id="1.10.340.70">
    <property type="match status" value="1"/>
</dbReference>
<keyword evidence="13" id="KW-0238">DNA-binding</keyword>
<reference evidence="20" key="1">
    <citation type="journal article" date="2019" name="Sci. Rep.">
        <title>Draft genome of Tanacetum cinerariifolium, the natural source of mosquito coil.</title>
        <authorList>
            <person name="Yamashiro T."/>
            <person name="Shiraishi A."/>
            <person name="Satake H."/>
            <person name="Nakayama K."/>
        </authorList>
    </citation>
    <scope>NUCLEOTIDE SEQUENCE</scope>
</reference>
<dbReference type="InterPro" id="IPR001584">
    <property type="entry name" value="Integrase_cat-core"/>
</dbReference>
<keyword evidence="4" id="KW-0540">Nuclease</keyword>
<dbReference type="SUPFAM" id="SSF57756">
    <property type="entry name" value="Retrovirus zinc finger-like domains"/>
    <property type="match status" value="1"/>
</dbReference>
<dbReference type="InterPro" id="IPR036397">
    <property type="entry name" value="RNaseH_sf"/>
</dbReference>
<dbReference type="GO" id="GO:0003964">
    <property type="term" value="F:RNA-directed DNA polymerase activity"/>
    <property type="evidence" value="ECO:0007669"/>
    <property type="project" value="UniProtKB-KW"/>
</dbReference>
<evidence type="ECO:0000256" key="8">
    <source>
        <dbReference type="ARBA" id="ARBA00022801"/>
    </source>
</evidence>
<dbReference type="PANTHER" id="PTHR37984">
    <property type="entry name" value="PROTEIN CBG26694"/>
    <property type="match status" value="1"/>
</dbReference>
<evidence type="ECO:0000256" key="10">
    <source>
        <dbReference type="ARBA" id="ARBA00022908"/>
    </source>
</evidence>
<dbReference type="PROSITE" id="PS51379">
    <property type="entry name" value="4FE4S_FER_2"/>
    <property type="match status" value="1"/>
</dbReference>
<feature type="region of interest" description="Disordered" evidence="16">
    <location>
        <begin position="1"/>
        <end position="27"/>
    </location>
</feature>
<keyword evidence="15" id="KW-0862">Zinc</keyword>
<dbReference type="Gene3D" id="4.10.60.10">
    <property type="entry name" value="Zinc finger, CCHC-type"/>
    <property type="match status" value="1"/>
</dbReference>
<dbReference type="EMBL" id="BKCJ010008212">
    <property type="protein sequence ID" value="GEU81118.1"/>
    <property type="molecule type" value="Genomic_DNA"/>
</dbReference>
<dbReference type="InterPro" id="IPR001878">
    <property type="entry name" value="Znf_CCHC"/>
</dbReference>
<dbReference type="GO" id="GO:0004519">
    <property type="term" value="F:endonuclease activity"/>
    <property type="evidence" value="ECO:0007669"/>
    <property type="project" value="UniProtKB-KW"/>
</dbReference>
<dbReference type="PROSITE" id="PS50158">
    <property type="entry name" value="ZF_CCHC"/>
    <property type="match status" value="1"/>
</dbReference>
<dbReference type="Pfam" id="PF24626">
    <property type="entry name" value="SH3_Tf2-1"/>
    <property type="match status" value="1"/>
</dbReference>
<feature type="compositionally biased region" description="Polar residues" evidence="16">
    <location>
        <begin position="1"/>
        <end position="12"/>
    </location>
</feature>
<dbReference type="InterPro" id="IPR056924">
    <property type="entry name" value="SH3_Tf2-1"/>
</dbReference>
<accession>A0A6L2N4K7</accession>
<keyword evidence="3" id="KW-0548">Nucleotidyltransferase</keyword>
<keyword evidence="15" id="KW-0863">Zinc-finger</keyword>
<evidence type="ECO:0000256" key="7">
    <source>
        <dbReference type="ARBA" id="ARBA00022759"/>
    </source>
</evidence>
<dbReference type="InterPro" id="IPR017896">
    <property type="entry name" value="4Fe4S_Fe-S-bd"/>
</dbReference>
<dbReference type="InterPro" id="IPR043502">
    <property type="entry name" value="DNA/RNA_pol_sf"/>
</dbReference>
<dbReference type="GO" id="GO:0003677">
    <property type="term" value="F:DNA binding"/>
    <property type="evidence" value="ECO:0007669"/>
    <property type="project" value="UniProtKB-KW"/>
</dbReference>
<evidence type="ECO:0000256" key="2">
    <source>
        <dbReference type="ARBA" id="ARBA00022679"/>
    </source>
</evidence>
<dbReference type="GO" id="GO:0004190">
    <property type="term" value="F:aspartic-type endopeptidase activity"/>
    <property type="evidence" value="ECO:0007669"/>
    <property type="project" value="UniProtKB-KW"/>
</dbReference>
<dbReference type="InterPro" id="IPR036875">
    <property type="entry name" value="Znf_CCHC_sf"/>
</dbReference>
<keyword evidence="1" id="KW-0645">Protease</keyword>
<evidence type="ECO:0000256" key="6">
    <source>
        <dbReference type="ARBA" id="ARBA00022750"/>
    </source>
</evidence>
<dbReference type="InterPro" id="IPR043128">
    <property type="entry name" value="Rev_trsase/Diguanyl_cyclase"/>
</dbReference>
<evidence type="ECO:0000259" key="17">
    <source>
        <dbReference type="PROSITE" id="PS50158"/>
    </source>
</evidence>
<evidence type="ECO:0000256" key="3">
    <source>
        <dbReference type="ARBA" id="ARBA00022695"/>
    </source>
</evidence>
<evidence type="ECO:0000256" key="1">
    <source>
        <dbReference type="ARBA" id="ARBA00022670"/>
    </source>
</evidence>
<dbReference type="GO" id="GO:0003887">
    <property type="term" value="F:DNA-directed DNA polymerase activity"/>
    <property type="evidence" value="ECO:0007669"/>
    <property type="project" value="UniProtKB-KW"/>
</dbReference>
<evidence type="ECO:0000313" key="20">
    <source>
        <dbReference type="EMBL" id="GEU81118.1"/>
    </source>
</evidence>
<dbReference type="InterPro" id="IPR041588">
    <property type="entry name" value="Integrase_H2C2"/>
</dbReference>
<evidence type="ECO:0000259" key="19">
    <source>
        <dbReference type="PROSITE" id="PS51379"/>
    </source>
</evidence>
<dbReference type="SUPFAM" id="SSF50630">
    <property type="entry name" value="Acid proteases"/>
    <property type="match status" value="1"/>
</dbReference>
<evidence type="ECO:0000256" key="4">
    <source>
        <dbReference type="ARBA" id="ARBA00022722"/>
    </source>
</evidence>
<feature type="domain" description="CCHC-type" evidence="17">
    <location>
        <begin position="836"/>
        <end position="851"/>
    </location>
</feature>
<dbReference type="SMART" id="SM00343">
    <property type="entry name" value="ZnF_C2HC"/>
    <property type="match status" value="2"/>
</dbReference>
<dbReference type="InterPro" id="IPR021109">
    <property type="entry name" value="Peptidase_aspartic_dom_sf"/>
</dbReference>
<evidence type="ECO:0000256" key="15">
    <source>
        <dbReference type="PROSITE-ProRule" id="PRU00047"/>
    </source>
</evidence>
<evidence type="ECO:0000256" key="9">
    <source>
        <dbReference type="ARBA" id="ARBA00022842"/>
    </source>
</evidence>
<keyword evidence="7" id="KW-0255">Endonuclease</keyword>
<dbReference type="PANTHER" id="PTHR37984:SF5">
    <property type="entry name" value="PROTEIN NYNRIN-LIKE"/>
    <property type="match status" value="1"/>
</dbReference>
<dbReference type="Gene3D" id="2.40.70.10">
    <property type="entry name" value="Acid Proteases"/>
    <property type="match status" value="1"/>
</dbReference>
<evidence type="ECO:0000256" key="13">
    <source>
        <dbReference type="ARBA" id="ARBA00023125"/>
    </source>
</evidence>
<gene>
    <name evidence="20" type="ORF">Tci_053096</name>
</gene>
<dbReference type="SUPFAM" id="SSF53098">
    <property type="entry name" value="Ribonuclease H-like"/>
    <property type="match status" value="1"/>
</dbReference>
<keyword evidence="11 20" id="KW-0695">RNA-directed DNA polymerase</keyword>
<dbReference type="GO" id="GO:0006310">
    <property type="term" value="P:DNA recombination"/>
    <property type="evidence" value="ECO:0007669"/>
    <property type="project" value="UniProtKB-KW"/>
</dbReference>
<sequence length="2161" mass="246199">MNQNFYNSNSPGFDQPQPPQSPVIHQPPQELSIQEMEDLKQQYLDELKRLSNFEYRDKIKTAELIENFNVTPSLSIEEPDNPLSMGYEHLDTILATKSDEFIKSSVENLIPIPSESKGIPEHMCDVPFHDNSPPLDVSKDQFEEFSESNDEFSSTDDDILLTIKDDILRENLLNVNHLFAKIEALNDNPIPFYDPIVSGTPPTLTPFRECDFFLKEGDILILEAFLNDDHSFDFKTKSSSTSFNSLLEETNTFDNSLPESDTLCFDVEEISSGSTITRSGISLLEYEASYDDQSCSDEDVSEKIFSKPLIDYLLDEFAGELALLKSILPGIDGTDCNFEEDIRPIERLLYDNSSPRPPEEFVSANSDAKIESFSPSPILVKDSDSLMEEIDLSCTLDFPMSPGIEDDDYDSERDILILKDFPSNDTLSIPKIESFHFDIPSFSRPPTKPPDDYNNGWLEEDPEEEPEEEEIEDEDVVNNKEDDAEVINPYEEADPQNRPPPTSDEETKFAPPVVQIADADDVPIPPVIQFGSNFHSVHKGVKRLSKQMHDRIMPPKRRSQTNPQPTLTQKDVEQLVRDRIEADIRDEQERVRMEATRAGGTARGPTAAPMAREYSFSGFIKCGPTQFHETEGAVGLIRWFEKMVNTFEISECAEGNKVKFATARLHGRALTWWNSQVATLCHGVENGRPWAKVKQMMTDEFCPIEEVQRFNELALLCPDDFPNEKKKVELYIKGLPEIIKGNNNNNNSYNQGNYWNNNHHNQNNNRRQNNAGALITTQNAGANQTGIAPKCNHCGRCHFDQCPSKCENYGRMGHKAKDCRSKNVASGATVRPKVICYGCGERGHKSYECPKKADRRGGNVQGQAYVIRNAEHNQSPNVVTGTFLLNNRYATMLFDSGVDKSFVDIKFSHLIYIKPVKSNSSYEVELADGKVVSTNSVLRGYTLNLLDHLFYIDLMPIELDTFDVIVGMDWLVERDALIVCGKKEIHMPYKNKTLVVKSDSSVSRLKVISCIKARKYIEIGSQLFIAQVTKKEPMKKQLQDVPVICHFPEVQAYTRKLICGSAIINLELEKKISQLLHFGLDHEKHLKTILELLKNEKLYEKFLKCDFWLKSVQFLGHVIDINGVHVDPAKVEAIRNWSAQTMPTEGNIVADALSQKDREQLRVRSLVMTIHTNLPEKILEAQTDAIKEENVKAENLGRDMIIHESHKSKYSIHPGSDKMYQDLKKLYWWPNMKAHIVTFVSKCLTCAKVKAKHQKPSSLLQQPKLPEWKWENITMEFISGLPRTPSDMVMLKVSPWKGVIRIGKCGKLSPWYIGPFEIIERIGPMAYKLELPKKLYGIHNMFHVSNLKKCLADENLAIPLEEIQIDEKLYFIEESMEIMDRECMGTRNSYFPNNSFVTIPIRQKKRHTPNVVEPELRTIVEVALMANNRTMEELLQAPTEGDVPNDVIKLMMFPCSLEGAARVWENASKMDDRIDKLVDQISTLVAIVSKKVVTPARVKAVEESCVTCGGNHAYYNCDATNSVCVATGEFKNEIQNTMKTQQTILIEQQNSFQNNLQNILSGFFDNQTSTSGTLPSNTIPNPKGEMKAITTRSGVAYEGPSIPTPEKVGERETEEITDKEQTNFQGSTAHIQPPVVPILELDVLKNLPKPNIPYPLRLNNQKLHNKATNKMEKFFQIFQDLHFDISFAVALILMPKFASTIKSLLANKDKLFELAKIPLNENCSAMLLKMLLEKLRDPANFLYHDLEGDISLIEKLLNGDPFQLPPMDLKQREVAKAKSSIEEPPELELKDLPSHLEYAYLEGVNKLPLIIAKDLKHNEKEDLLKVLKFHKMAIAWKITDIKGIDPRFCIHKILMKEDYKPAVQSQRRVNPKIHEKLTEASILVVPDWNLPFKLMCDASNFTIGAVLGQPPKYLLSKQDTKPRLLRWVLLLQEFDIIIRDKKGTENLVTDHLSRLKNPHKDMFENKDINENFPLEALGKISSESTPTPRAIISDRETHFCNDKFAKLMSKYEVTHRLATAYHPQTSGQVEVLNRGLKRILERTVGENHASWFEKLEDALWVFRTVYKTPIGCTPYMLVYGKSCHLPIDLEHKAYWALKHVNFDLKTAGDHQKLQLNELNELHDQAYEKSFIYKEKTKKFMTQRSKTAFSMLVIEFYSSILV</sequence>
<dbReference type="Pfam" id="PF17921">
    <property type="entry name" value="Integrase_H2C2"/>
    <property type="match status" value="1"/>
</dbReference>
<dbReference type="InterPro" id="IPR012337">
    <property type="entry name" value="RNaseH-like_sf"/>
</dbReference>
<evidence type="ECO:0000256" key="5">
    <source>
        <dbReference type="ARBA" id="ARBA00022723"/>
    </source>
</evidence>
<feature type="region of interest" description="Disordered" evidence="16">
    <location>
        <begin position="438"/>
        <end position="507"/>
    </location>
</feature>
<dbReference type="GO" id="GO:0015074">
    <property type="term" value="P:DNA integration"/>
    <property type="evidence" value="ECO:0007669"/>
    <property type="project" value="UniProtKB-KW"/>
</dbReference>
<evidence type="ECO:0000256" key="16">
    <source>
        <dbReference type="SAM" id="MobiDB-lite"/>
    </source>
</evidence>
<dbReference type="PROSITE" id="PS50994">
    <property type="entry name" value="INTEGRASE"/>
    <property type="match status" value="1"/>
</dbReference>
<proteinExistence type="predicted"/>
<name>A0A6L2N4K7_TANCI</name>
<evidence type="ECO:0000259" key="18">
    <source>
        <dbReference type="PROSITE" id="PS50994"/>
    </source>
</evidence>
<keyword evidence="5" id="KW-0479">Metal-binding</keyword>
<keyword evidence="8" id="KW-0378">Hydrolase</keyword>
<dbReference type="GO" id="GO:0008270">
    <property type="term" value="F:zinc ion binding"/>
    <property type="evidence" value="ECO:0007669"/>
    <property type="project" value="UniProtKB-KW"/>
</dbReference>
<keyword evidence="12" id="KW-0239">DNA-directed DNA polymerase</keyword>
<keyword evidence="6" id="KW-0064">Aspartyl protease</keyword>
<feature type="domain" description="4Fe-4S ferredoxin-type" evidence="19">
    <location>
        <begin position="783"/>
        <end position="812"/>
    </location>
</feature>
<comment type="caution">
    <text evidence="20">The sequence shown here is derived from an EMBL/GenBank/DDBJ whole genome shotgun (WGS) entry which is preliminary data.</text>
</comment>
<evidence type="ECO:0000256" key="11">
    <source>
        <dbReference type="ARBA" id="ARBA00022918"/>
    </source>
</evidence>
<evidence type="ECO:0000256" key="12">
    <source>
        <dbReference type="ARBA" id="ARBA00022932"/>
    </source>
</evidence>
<evidence type="ECO:0000256" key="14">
    <source>
        <dbReference type="ARBA" id="ARBA00023172"/>
    </source>
</evidence>
<protein>
    <submittedName>
        <fullName evidence="20">Reverse transcriptase domain-containing protein</fullName>
    </submittedName>
</protein>
<keyword evidence="2" id="KW-0808">Transferase</keyword>
<dbReference type="InterPro" id="IPR050951">
    <property type="entry name" value="Retrovirus_Pol_polyprotein"/>
</dbReference>
<keyword evidence="14" id="KW-0233">DNA recombination</keyword>
<organism evidence="20">
    <name type="scientific">Tanacetum cinerariifolium</name>
    <name type="common">Dalmatian daisy</name>
    <name type="synonym">Chrysanthemum cinerariifolium</name>
    <dbReference type="NCBI Taxonomy" id="118510"/>
    <lineage>
        <taxon>Eukaryota</taxon>
        <taxon>Viridiplantae</taxon>
        <taxon>Streptophyta</taxon>
        <taxon>Embryophyta</taxon>
        <taxon>Tracheophyta</taxon>
        <taxon>Spermatophyta</taxon>
        <taxon>Magnoliopsida</taxon>
        <taxon>eudicotyledons</taxon>
        <taxon>Gunneridae</taxon>
        <taxon>Pentapetalae</taxon>
        <taxon>asterids</taxon>
        <taxon>campanulids</taxon>
        <taxon>Asterales</taxon>
        <taxon>Asteraceae</taxon>
        <taxon>Asteroideae</taxon>
        <taxon>Anthemideae</taxon>
        <taxon>Anthemidinae</taxon>
        <taxon>Tanacetum</taxon>
    </lineage>
</organism>